<comment type="caution">
    <text evidence="8">The sequence shown here is derived from an EMBL/GenBank/DDBJ whole genome shotgun (WGS) entry which is preliminary data.</text>
</comment>
<dbReference type="EMBL" id="SWFS01000445">
    <property type="protein sequence ID" value="KAA8903200.1"/>
    <property type="molecule type" value="Genomic_DNA"/>
</dbReference>
<evidence type="ECO:0000313" key="9">
    <source>
        <dbReference type="Proteomes" id="UP000761534"/>
    </source>
</evidence>
<comment type="cofactor">
    <cofactor evidence="1 6">
        <name>FAD</name>
        <dbReference type="ChEBI" id="CHEBI:57692"/>
    </cofactor>
</comment>
<accession>A0A642URJ5</accession>
<dbReference type="SUPFAM" id="SSF54373">
    <property type="entry name" value="FAD-linked reductases, C-terminal domain"/>
    <property type="match status" value="1"/>
</dbReference>
<dbReference type="Gene3D" id="3.30.9.10">
    <property type="entry name" value="D-Amino Acid Oxidase, subunit A, domain 2"/>
    <property type="match status" value="1"/>
</dbReference>
<keyword evidence="3" id="KW-0285">Flavoprotein</keyword>
<feature type="binding site" evidence="6">
    <location>
        <position position="190"/>
    </location>
    <ligand>
        <name>FAD</name>
        <dbReference type="ChEBI" id="CHEBI:57692"/>
    </ligand>
</feature>
<dbReference type="Gene3D" id="3.40.50.720">
    <property type="entry name" value="NAD(P)-binding Rossmann-like Domain"/>
    <property type="match status" value="1"/>
</dbReference>
<feature type="binding site" evidence="6">
    <location>
        <position position="332"/>
    </location>
    <ligand>
        <name>D-dopa</name>
        <dbReference type="ChEBI" id="CHEBI:149689"/>
    </ligand>
</feature>
<dbReference type="VEuPathDB" id="FungiDB:TRICI_005742"/>
<evidence type="ECO:0000256" key="3">
    <source>
        <dbReference type="ARBA" id="ARBA00022630"/>
    </source>
</evidence>
<feature type="binding site" evidence="6">
    <location>
        <position position="301"/>
    </location>
    <ligand>
        <name>D-dopa</name>
        <dbReference type="ChEBI" id="CHEBI:149689"/>
    </ligand>
</feature>
<dbReference type="GO" id="GO:0003884">
    <property type="term" value="F:D-amino-acid oxidase activity"/>
    <property type="evidence" value="ECO:0007669"/>
    <property type="project" value="InterPro"/>
</dbReference>
<dbReference type="GO" id="GO:0019478">
    <property type="term" value="P:D-amino acid catabolic process"/>
    <property type="evidence" value="ECO:0007669"/>
    <property type="project" value="TreeGrafter"/>
</dbReference>
<dbReference type="PANTHER" id="PTHR11530">
    <property type="entry name" value="D-AMINO ACID OXIDASE"/>
    <property type="match status" value="1"/>
</dbReference>
<evidence type="ECO:0000256" key="2">
    <source>
        <dbReference type="ARBA" id="ARBA00006730"/>
    </source>
</evidence>
<gene>
    <name evidence="8" type="ORF">TRICI_005742</name>
</gene>
<feature type="binding site" evidence="6">
    <location>
        <begin position="44"/>
        <end position="45"/>
    </location>
    <ligand>
        <name>FAD</name>
        <dbReference type="ChEBI" id="CHEBI:57692"/>
    </ligand>
</feature>
<dbReference type="PROSITE" id="PS00677">
    <property type="entry name" value="DAO"/>
    <property type="match status" value="1"/>
</dbReference>
<dbReference type="PANTHER" id="PTHR11530:SF26">
    <property type="entry name" value="FAD DEPENDENT OXIDOREDUCTASE SUPERFAMILY (AFU_ORTHOLOGUE AFUA_5G13940)"/>
    <property type="match status" value="1"/>
</dbReference>
<keyword evidence="4 6" id="KW-0274">FAD</keyword>
<keyword evidence="5" id="KW-0560">Oxidoreductase</keyword>
<reference evidence="8" key="1">
    <citation type="journal article" date="2019" name="G3 (Bethesda)">
        <title>Genome Assemblies of Two Rare Opportunistic Yeast Pathogens: Diutina rugosa (syn. Candida rugosa) and Trichomonascus ciferrii (syn. Candida ciferrii).</title>
        <authorList>
            <person name="Mixao V."/>
            <person name="Saus E."/>
            <person name="Hansen A.P."/>
            <person name="Lass-Florl C."/>
            <person name="Gabaldon T."/>
        </authorList>
    </citation>
    <scope>NUCLEOTIDE SEQUENCE</scope>
    <source>
        <strain evidence="8">CBS 4856</strain>
    </source>
</reference>
<dbReference type="OrthoDB" id="2015447at2759"/>
<evidence type="ECO:0000259" key="7">
    <source>
        <dbReference type="Pfam" id="PF01266"/>
    </source>
</evidence>
<evidence type="ECO:0000313" key="8">
    <source>
        <dbReference type="EMBL" id="KAA8903200.1"/>
    </source>
</evidence>
<feature type="domain" description="FAD dependent oxidoreductase" evidence="7">
    <location>
        <begin position="3"/>
        <end position="347"/>
    </location>
</feature>
<name>A0A642URJ5_9ASCO</name>
<dbReference type="InterPro" id="IPR023209">
    <property type="entry name" value="DAO"/>
</dbReference>
<dbReference type="GO" id="GO:0071949">
    <property type="term" value="F:FAD binding"/>
    <property type="evidence" value="ECO:0007669"/>
    <property type="project" value="InterPro"/>
</dbReference>
<dbReference type="PIRSF" id="PIRSF000189">
    <property type="entry name" value="D-aa_oxidase"/>
    <property type="match status" value="1"/>
</dbReference>
<dbReference type="InterPro" id="IPR006181">
    <property type="entry name" value="D-amino_acid_oxidase_CS"/>
</dbReference>
<dbReference type="InterPro" id="IPR006076">
    <property type="entry name" value="FAD-dep_OxRdtase"/>
</dbReference>
<dbReference type="GO" id="GO:0005737">
    <property type="term" value="C:cytoplasm"/>
    <property type="evidence" value="ECO:0007669"/>
    <property type="project" value="TreeGrafter"/>
</dbReference>
<proteinExistence type="inferred from homology"/>
<protein>
    <recommendedName>
        <fullName evidence="7">FAD dependent oxidoreductase domain-containing protein</fullName>
    </recommendedName>
</protein>
<dbReference type="Pfam" id="PF01266">
    <property type="entry name" value="DAO"/>
    <property type="match status" value="1"/>
</dbReference>
<evidence type="ECO:0000256" key="1">
    <source>
        <dbReference type="ARBA" id="ARBA00001974"/>
    </source>
</evidence>
<sequence>MTKVVVVGAGVIGLTSALVLAERGYKVAVVAETLPTDVPNSSYTSAWAGAHFRPFPSSQPNDPRESSYTRETYQWFKELVKTNPESSVKFVVGEEYIEDAPQRYLQWQAQEQGIEGFEIIDPNQTGRSFPKPVNFGCRYKTWVLNPPLYLAFLTRRLQMNYKVQFVKTRFNTLRNVFLAYPDVSFVVNATGQGLQLDGGYDPVSFPIRGQTLLLRPPSPDHPYKDRTITHQSSEGKWTFVIPRPFDGGVIVGGTKQVNEIHDQPNPRDTQDIVDSARIMFPELFGGPEFDVDVVQTNVGFRPARKGGSRIELEAVNDKNRRKAIVHAYGAGGMGYEMSYGIAKAVAQIVDSKVQVHRL</sequence>
<evidence type="ECO:0000256" key="6">
    <source>
        <dbReference type="PIRSR" id="PIRSR000189-1"/>
    </source>
</evidence>
<dbReference type="SUPFAM" id="SSF51971">
    <property type="entry name" value="Nucleotide-binding domain"/>
    <property type="match status" value="1"/>
</dbReference>
<evidence type="ECO:0000256" key="5">
    <source>
        <dbReference type="ARBA" id="ARBA00023002"/>
    </source>
</evidence>
<organism evidence="8 9">
    <name type="scientific">Trichomonascus ciferrii</name>
    <dbReference type="NCBI Taxonomy" id="44093"/>
    <lineage>
        <taxon>Eukaryota</taxon>
        <taxon>Fungi</taxon>
        <taxon>Dikarya</taxon>
        <taxon>Ascomycota</taxon>
        <taxon>Saccharomycotina</taxon>
        <taxon>Dipodascomycetes</taxon>
        <taxon>Dipodascales</taxon>
        <taxon>Trichomonascaceae</taxon>
        <taxon>Trichomonascus</taxon>
        <taxon>Trichomonascus ciferrii complex</taxon>
    </lineage>
</organism>
<keyword evidence="9" id="KW-1185">Reference proteome</keyword>
<evidence type="ECO:0000256" key="4">
    <source>
        <dbReference type="ARBA" id="ARBA00022827"/>
    </source>
</evidence>
<comment type="similarity">
    <text evidence="2">Belongs to the DAMOX/DASOX family.</text>
</comment>
<dbReference type="Proteomes" id="UP000761534">
    <property type="component" value="Unassembled WGS sequence"/>
</dbReference>
<dbReference type="AlphaFoldDB" id="A0A642URJ5"/>